<dbReference type="SMART" id="SM00213">
    <property type="entry name" value="UBQ"/>
    <property type="match status" value="1"/>
</dbReference>
<dbReference type="RefSeq" id="XP_008522336.1">
    <property type="nucleotide sequence ID" value="XM_008524114.2"/>
</dbReference>
<dbReference type="InterPro" id="IPR015496">
    <property type="entry name" value="Ubiquilin"/>
</dbReference>
<feature type="region of interest" description="Disordered" evidence="1">
    <location>
        <begin position="469"/>
        <end position="490"/>
    </location>
</feature>
<evidence type="ECO:0000313" key="5">
    <source>
        <dbReference type="RefSeq" id="XP_008522336.1"/>
    </source>
</evidence>
<protein>
    <submittedName>
        <fullName evidence="5">Ubiquilin-1-like</fullName>
    </submittedName>
</protein>
<dbReference type="PANTHER" id="PTHR10677:SF10">
    <property type="entry name" value="UBIQUILIN 5"/>
    <property type="match status" value="1"/>
</dbReference>
<feature type="domain" description="Ubiquitin-like" evidence="3">
    <location>
        <begin position="77"/>
        <end position="147"/>
    </location>
</feature>
<dbReference type="PROSITE" id="PS50030">
    <property type="entry name" value="UBA"/>
    <property type="match status" value="1"/>
</dbReference>
<dbReference type="Proteomes" id="UP001652662">
    <property type="component" value="Chromosome 6"/>
</dbReference>
<dbReference type="CDD" id="cd01808">
    <property type="entry name" value="Ubl_PLICs"/>
    <property type="match status" value="1"/>
</dbReference>
<gene>
    <name evidence="5" type="primary">LOC103553518</name>
</gene>
<feature type="region of interest" description="Disordered" evidence="1">
    <location>
        <begin position="225"/>
        <end position="245"/>
    </location>
</feature>
<dbReference type="Gene3D" id="3.10.20.90">
    <property type="entry name" value="Phosphatidylinositol 3-kinase Catalytic Subunit, Chain A, domain 1"/>
    <property type="match status" value="1"/>
</dbReference>
<name>A0ABM2EVF6_EQUPR</name>
<dbReference type="Gene3D" id="1.10.8.10">
    <property type="entry name" value="DNA helicase RuvA subunit, C-terminal domain"/>
    <property type="match status" value="1"/>
</dbReference>
<keyword evidence="4" id="KW-1185">Reference proteome</keyword>
<dbReference type="SUPFAM" id="SSF54236">
    <property type="entry name" value="Ubiquitin-like"/>
    <property type="match status" value="1"/>
</dbReference>
<dbReference type="InterPro" id="IPR000626">
    <property type="entry name" value="Ubiquitin-like_dom"/>
</dbReference>
<dbReference type="InterPro" id="IPR009060">
    <property type="entry name" value="UBA-like_sf"/>
</dbReference>
<dbReference type="Pfam" id="PF00240">
    <property type="entry name" value="ubiquitin"/>
    <property type="match status" value="1"/>
</dbReference>
<proteinExistence type="predicted"/>
<dbReference type="GeneID" id="103553518"/>
<dbReference type="PANTHER" id="PTHR10677">
    <property type="entry name" value="UBIQUILIN"/>
    <property type="match status" value="1"/>
</dbReference>
<evidence type="ECO:0000259" key="3">
    <source>
        <dbReference type="PROSITE" id="PS50053"/>
    </source>
</evidence>
<accession>A0ABM2EVF6</accession>
<reference evidence="5" key="1">
    <citation type="submission" date="2025-08" db="UniProtKB">
        <authorList>
            <consortium name="RefSeq"/>
        </authorList>
    </citation>
    <scope>IDENTIFICATION</scope>
    <source>
        <tissue evidence="5">Blood</tissue>
    </source>
</reference>
<dbReference type="InterPro" id="IPR029071">
    <property type="entry name" value="Ubiquitin-like_domsf"/>
</dbReference>
<feature type="region of interest" description="Disordered" evidence="1">
    <location>
        <begin position="153"/>
        <end position="174"/>
    </location>
</feature>
<feature type="domain" description="UBA" evidence="2">
    <location>
        <begin position="525"/>
        <end position="565"/>
    </location>
</feature>
<dbReference type="Pfam" id="PF00627">
    <property type="entry name" value="UBA"/>
    <property type="match status" value="1"/>
</dbReference>
<dbReference type="PROSITE" id="PS50053">
    <property type="entry name" value="UBIQUITIN_2"/>
    <property type="match status" value="1"/>
</dbReference>
<dbReference type="Pfam" id="PF23195">
    <property type="entry name" value="UBQLN1"/>
    <property type="match status" value="1"/>
</dbReference>
<organism evidence="4 5">
    <name type="scientific">Equus przewalskii</name>
    <name type="common">Przewalski's horse</name>
    <name type="synonym">Equus caballus przewalskii</name>
    <dbReference type="NCBI Taxonomy" id="9798"/>
    <lineage>
        <taxon>Eukaryota</taxon>
        <taxon>Metazoa</taxon>
        <taxon>Chordata</taxon>
        <taxon>Craniata</taxon>
        <taxon>Vertebrata</taxon>
        <taxon>Euteleostomi</taxon>
        <taxon>Mammalia</taxon>
        <taxon>Eutheria</taxon>
        <taxon>Laurasiatheria</taxon>
        <taxon>Perissodactyla</taxon>
        <taxon>Equidae</taxon>
        <taxon>Equus</taxon>
    </lineage>
</organism>
<feature type="region of interest" description="Disordered" evidence="1">
    <location>
        <begin position="369"/>
        <end position="391"/>
    </location>
</feature>
<feature type="compositionally biased region" description="Polar residues" evidence="1">
    <location>
        <begin position="378"/>
        <end position="391"/>
    </location>
</feature>
<feature type="compositionally biased region" description="Low complexity" evidence="1">
    <location>
        <begin position="153"/>
        <end position="165"/>
    </location>
</feature>
<evidence type="ECO:0000313" key="4">
    <source>
        <dbReference type="Proteomes" id="UP001652662"/>
    </source>
</evidence>
<evidence type="ECO:0000259" key="2">
    <source>
        <dbReference type="PROSITE" id="PS50030"/>
    </source>
</evidence>
<dbReference type="SMART" id="SM00165">
    <property type="entry name" value="UBA"/>
    <property type="match status" value="1"/>
</dbReference>
<dbReference type="CDD" id="cd14399">
    <property type="entry name" value="UBA_PLICs"/>
    <property type="match status" value="1"/>
</dbReference>
<dbReference type="InterPro" id="IPR015940">
    <property type="entry name" value="UBA"/>
</dbReference>
<evidence type="ECO:0000256" key="1">
    <source>
        <dbReference type="SAM" id="MobiDB-lite"/>
    </source>
</evidence>
<dbReference type="SUPFAM" id="SSF46934">
    <property type="entry name" value="UBA-like"/>
    <property type="match status" value="1"/>
</dbReference>
<sequence length="568" mass="60762">MGPRSLQGSPGRWPLQDVGRGHHWTPIGPCAQVCSHLGFDRSSGGLVFFSRGNMAQAREEGGDSQLVSGREPSSHIIRVSVKTPQDCQEFMLAKNSSILHFKKQISKRLHCGADRLVLIFTGKILQDQDTLSQRGIFDGTTVHLVVRSQLKRTLPSPGTLPGPTGHCTHRSEPSTSESAWMLARLVRLVRSSPDLPDFLGQLAQFLMAAPESAAQFLEDPVVQGLASEKPPNTSHVPEASRPVQKSKPALKALENLQNPAQQQVLLQADKRGLEAVKAAPGGDNDMHQVCSDIQQPMLYTLAPLVASKCHNLGSEPCKGDANAHSSNDTTAITTASAIARPLTQEVSARVVSQGSAMASNQANSGCRPGMSDLCSGQDLPSQDSQQPLGKAALTSQLRPSPLCRALHFLQQNPALIHLLATGSPLQHHMPVLPILTNPRALQALIQIEKGLQILSREVPGLVPCLWGPGRPHRARGAPETRGGGQSHKADPVQPTLVVLQLLHALANACSQSSQLSPSSPITEGHYQQELEHLKAMGFANHDANLQALIATGGDIHAAIERLLGEPEA</sequence>